<dbReference type="InterPro" id="IPR026082">
    <property type="entry name" value="ABCA"/>
</dbReference>
<keyword evidence="7" id="KW-0067">ATP-binding</keyword>
<keyword evidence="6" id="KW-0547">Nucleotide-binding</keyword>
<dbReference type="GO" id="GO:0140359">
    <property type="term" value="F:ABC-type transporter activity"/>
    <property type="evidence" value="ECO:0007669"/>
    <property type="project" value="InterPro"/>
</dbReference>
<dbReference type="Pfam" id="PF00005">
    <property type="entry name" value="ABC_tran"/>
    <property type="match status" value="2"/>
</dbReference>
<evidence type="ECO:0000256" key="9">
    <source>
        <dbReference type="ARBA" id="ARBA00023136"/>
    </source>
</evidence>
<dbReference type="CDD" id="cd03263">
    <property type="entry name" value="ABC_subfamily_A"/>
    <property type="match status" value="2"/>
</dbReference>
<feature type="transmembrane region" description="Helical" evidence="10">
    <location>
        <begin position="2931"/>
        <end position="2955"/>
    </location>
</feature>
<evidence type="ECO:0000256" key="8">
    <source>
        <dbReference type="ARBA" id="ARBA00022989"/>
    </source>
</evidence>
<dbReference type="PANTHER" id="PTHR19229">
    <property type="entry name" value="ATP-BINDING CASSETTE TRANSPORTER SUBFAMILY A ABCA"/>
    <property type="match status" value="1"/>
</dbReference>
<evidence type="ECO:0000256" key="6">
    <source>
        <dbReference type="ARBA" id="ARBA00022741"/>
    </source>
</evidence>
<evidence type="ECO:0000256" key="3">
    <source>
        <dbReference type="ARBA" id="ARBA00022448"/>
    </source>
</evidence>
<gene>
    <name evidence="12" type="ORF">E2986_09762</name>
</gene>
<feature type="transmembrane region" description="Helical" evidence="10">
    <location>
        <begin position="3807"/>
        <end position="3827"/>
    </location>
</feature>
<protein>
    <recommendedName>
        <fullName evidence="11">ABC transporter domain-containing protein</fullName>
    </recommendedName>
</protein>
<organism evidence="12 13">
    <name type="scientific">Frieseomelitta varia</name>
    <dbReference type="NCBI Taxonomy" id="561572"/>
    <lineage>
        <taxon>Eukaryota</taxon>
        <taxon>Metazoa</taxon>
        <taxon>Ecdysozoa</taxon>
        <taxon>Arthropoda</taxon>
        <taxon>Hexapoda</taxon>
        <taxon>Insecta</taxon>
        <taxon>Pterygota</taxon>
        <taxon>Neoptera</taxon>
        <taxon>Endopterygota</taxon>
        <taxon>Hymenoptera</taxon>
        <taxon>Apocrita</taxon>
        <taxon>Aculeata</taxon>
        <taxon>Apoidea</taxon>
        <taxon>Anthophila</taxon>
        <taxon>Apidae</taxon>
        <taxon>Frieseomelitta</taxon>
    </lineage>
</organism>
<reference evidence="12" key="1">
    <citation type="submission" date="2019-11" db="EMBL/GenBank/DDBJ databases">
        <title>The nuclear and mitochondrial genomes of Frieseomelitta varia - a highly eusocial stingless bee (Meliponini) with a permanently sterile worker caste.</title>
        <authorList>
            <person name="Freitas F.C.P."/>
            <person name="Lourenco A.P."/>
            <person name="Nunes F.M.F."/>
            <person name="Paschoal A.R."/>
            <person name="Abreu F.C.P."/>
            <person name="Barbin F.O."/>
            <person name="Bataglia L."/>
            <person name="Cardoso-Junior C.A.M."/>
            <person name="Cervoni M.S."/>
            <person name="Silva S.R."/>
            <person name="Dalarmi F."/>
            <person name="Del Lama M.A."/>
            <person name="Depintor T.S."/>
            <person name="Ferreira K.M."/>
            <person name="Goria P.S."/>
            <person name="Jaskot M.C."/>
            <person name="Lago D.C."/>
            <person name="Luna-Lucena D."/>
            <person name="Moda L.M."/>
            <person name="Nascimento L."/>
            <person name="Pedrino M."/>
            <person name="Rabico F.O."/>
            <person name="Sanches F.C."/>
            <person name="Santos D.E."/>
            <person name="Santos C.G."/>
            <person name="Vieira J."/>
            <person name="Lopes T.F."/>
            <person name="Barchuk A.R."/>
            <person name="Hartfelder K."/>
            <person name="Simoes Z.L.P."/>
            <person name="Bitondi M.M.G."/>
            <person name="Pinheiro D.G."/>
        </authorList>
    </citation>
    <scope>NUCLEOTIDE SEQUENCE</scope>
    <source>
        <strain evidence="12">USP_RPSP 00005682</strain>
        <tissue evidence="12">Whole individual</tissue>
    </source>
</reference>
<feature type="transmembrane region" description="Helical" evidence="10">
    <location>
        <begin position="3694"/>
        <end position="3712"/>
    </location>
</feature>
<comment type="similarity">
    <text evidence="2">Belongs to the ABC transporter superfamily. ABCA family.</text>
</comment>
<evidence type="ECO:0000256" key="4">
    <source>
        <dbReference type="ARBA" id="ARBA00022692"/>
    </source>
</evidence>
<dbReference type="InterPro" id="IPR013525">
    <property type="entry name" value="ABC2_TM"/>
</dbReference>
<dbReference type="SUPFAM" id="SSF52540">
    <property type="entry name" value="P-loop containing nucleoside triphosphate hydrolases"/>
    <property type="match status" value="2"/>
</dbReference>
<evidence type="ECO:0000256" key="10">
    <source>
        <dbReference type="SAM" id="Phobius"/>
    </source>
</evidence>
<dbReference type="GO" id="GO:0005524">
    <property type="term" value="F:ATP binding"/>
    <property type="evidence" value="ECO:0007669"/>
    <property type="project" value="UniProtKB-KW"/>
</dbReference>
<keyword evidence="3" id="KW-0813">Transport</keyword>
<evidence type="ECO:0000313" key="12">
    <source>
        <dbReference type="EMBL" id="KAF3429886.1"/>
    </source>
</evidence>
<keyword evidence="8 10" id="KW-1133">Transmembrane helix</keyword>
<evidence type="ECO:0000256" key="5">
    <source>
        <dbReference type="ARBA" id="ARBA00022737"/>
    </source>
</evidence>
<sequence>MDLYPNVKAWILERFRLFIIKYIYRPNIVFIASYQYSYHFDFIKLVSFQNSLPQPEIKEKETMIKCFHKAADSSNIVVLQMSEYFCHTTFRHSSVYCLILRKSLGIIPKPQNISVFNLYTSYESLQIGGPFLPEIGTMYHQLLSDIVLAKMRVDQIGLLLWKNYIVRKRQPGITALVFVWPVVVFMILYTIRDNVDPRYYPTCQFPARSMPQDGLLPFVQSFICSLGNPCDPLSEYEEVPSYRNATLGPLVVELQPMLGNETILSAISTLPNSIQLLKSMAQILTRPEIKSLFDRGIRLGDLFNNHEEIKNHLRLQMPYARIGLIDQLFNSSIKLLYVSILVEAFGSSNIDGVICSPESLKKYLILRDEQDYAEISKMLCDIDSDMIPDMLESLSKHLDFSGLLEMVDRVMAKFRDYDFFDDLRRAVETILELQTVQKYIPEYLKIRQWLPKIITMFKNVTFKEIDLTFVNKSMQVLDPVFSKERDWPTVRQAFSKLQKFLELAKQTLNDRTTVDSSDSFFILVQRLSGGFQLMLDSVANPENFTQILDLGISILHDGAKLTQSILDRHVDDIQLPAEILDGLTDFFSDNVLATLSYVISFMRVIVRMLHHAAVIHEDVQYRVYNISINHKDTVEKLLTSLEPNVYRALVKSFSNLNFVEKFVDKVKFNRVEDFFCQGETLNEIIRLSELGRNESRYIEDTVCNDAGKKFIRDVYESFALNNFESIMNDALSTVFSMVLHRVVSIEKSNLTSLVSNTRELVSHLNSPRRPEPDWTVFKFNEKWHEAFEETRAQGRLNLLAIHLSIAKMIGSHSLTYTTIEPDLRKMDILAEIILQDLKRNPTSWIGEFRQRKMELIESFYLTVIDKDKALNILEYDNFTRIYCTNPYRPDLINFPKGSNETVLKALVCRISKLVQTDLEMNISDIEQTEEFRYRNKAPFNWTGFNAKTIEIYRYVDTLVHQENSDYNSSRLERLKEEFQTSWSLNLGAKDVFEMSVGLICKFFSLMESPLFRAKGMWKEMHAIAWASSVIFENVERIVDQIQKNDHTAKLSEVLQDMPQTEILLSAVLRNLSPLILDVVDIVTMKPIHLISVLDDYKTREEHWPCVKNESVGSAMEMRDGTREIIREIERVSCNPALFIKEWREQAVFARAKKIRDNVIQSPPFNWTLGYIIFRRQAKKLDDLVNDVKEVVLAEQPNFSEHLESLVSEVKSIFSNRWPDMKNDAKNTLEYIDYELDKIVTVFQNHLSAKEFWTPTIRVEDRVLLLVKYLSHVVHKTIKTATDILRDAALQQPSEKSVKFSLLPLLGFNDKTPISIYYNKLHYVLATLVNGLSASDVGNRIVTSSGNVTCSRLFEWWSDHVMGLSSEEYRILKNFTCDLVPDNFNAYTDLYMAEESLWSKPVNSYRSYTITSIGDLYEFAFEVRSIMGSTADRNVEIEMPFSMSYLSTTLEKFKDALEFHDEETIQEKELRGSNYGIFIEGVAEVLNHIANAMKNINTENSDINIWDLVESGDARQLLKILDHHPEETIALVASLTTLDSSTNALTSYEDVRRAMCNFRFNSSYWSTPNRTRFVTEICSLDPEQLLKSVTSADYYSRVTGQTTLPKLTSLSSSVTKLLDTALNLQAGRESALVIKSRIFNGTTWRNLSNETWSVIGRAGETWIRKSTRFIENRENQTRLDGATDPFTKLARAYQLLDATVELLAGGDIWQKVRAVYENSRVKPILTLIEDLPNLAVTGVDTFVKSERLNDFGEKLSLGKVHPCDIDKYLIVPSFVRKKVLFLRYDARLNYATFITFRCKRRSFQATLSRGYILQERRRWRNSSDAYDESYLLKKLAHVESTIIRAASEGYKEPKVPIWWTSFKEGSLEDFLAQYRKEDLTALAHLVVKKVFTFAGNVLNSAESTKDCSWCVTIPLEILNSQLRNHQLYGKLLCQLPKLNISKIHDILMHDFYWNKTATMNYSYLSVKRTRREFLETLEGTFHHVADILVNFGNETYSDRMDECFYRFVGRPAYSRPGLYVTMVLGMLDVLQKNVFIVETSRNHRNIDALSRIAEKYVPIWMPLRDVVKTSHVDHVEAFLPGAMINVNALLNDRNNSLCKTKPECRNKTILYNYLSSKRGEKAFQYDPKASSNYRSLTVIADRLSESLDLDRIDRELGQWRMDAAWNLTWLKEILRHLSVVIEESGNLLDVASKIDFEDVSNVLEVPDIVDGVVNILKDKTVDKLFDGDMFDNWDAVRSYLVDKIGISNDAALTLSQAKIDMIPVFMKERRALSLREIICSPAKLGDMLNFNGGRATPEEISSTVCQLDDSQTRDVAIMLIKNLNFDYIFKTVMSANVKSILANANLTETEGKMVLDNLGVAAELLPFFKDKLSSSRMPTAEALETDAQEPDQTTVPTSKFLQDSSEMLCGQPMVSDNGDLYRIISRIEDNSKVFDKAELDSLPSTDTYKSMVTMNGGKIIWSYVKPLLRGQILYAPNTTAINNIMTLANKTFVEMEHFGVLMNSFERTLISLMNLTEMSDSLKELQDIMSSDVIKIAIRSFGGGDFKGGKLIVQISLIEQTFPSFFTRTKCPFCSTGDFADMNLSEISWRLKRSKRLITMVGMLNDLLECVLVDRIKGFRSEEEMEAEARLLMETREFLAGVVFLDKAPKRSGRSTKQQLPDDIVYKIRMDVDYVQSTKRLKNQFWTPGPESSFIEHLRYLRGFVQLQDSIDRAIISTKTRKDQNWKTVTQQMPYPCWKDVPFQTTLYESQGVQVCFFFALMMCVGAAVRHIVWERESQNAMVMSVMGLKPWRNTMAWFITTFIELLIVMFSIATVLFAGGILPKSDPSLILILMIDYIFSIVTFCYMISTMCSSASLAAIITVVMFLLTFMPYVIVIAMEAVIGLGYKLLICLSMSTSFCYGCLYTARKEVQGVGLTWSAMWEESSPGDSMSLGLVFLMIAFDGCLYATIGYLIARYTNSGRGFHDLRSRSLWWADKRSHYGRPSYLTFVNNLYFTNDVLHPSATYQDEESDVSNLTVSEKQTGVRFDCVKKIYNTDQGEVLAVDDFTLRLNEGEVTSLLGRNGAGKTTIIKMLTGMLAPTTGEICLNGEEGCKPDIGVCPQDNVLIGTLTPKEHLIFYAKLKHTKDDVNMQRSVNEMLMSMELGKHEHEPVYRLSGGTKRRLCVALAFLGSPKLVILDEPGAGVDPAARRRIWRLIDQHRIGRTVILSTHHLDEADVLSDTVVVMHKGKILCTGSPLSLKMMHGRGYRLLVTFPAERDENADSIERNKVETLKDVIEEAVPNAVVNEVSGTEAVVTLPFQGKNGINNIAQATKVLEDSRKIVGYSHFSLECDTLERVFLDLCSRAESGSSIVTPARDSIVTIDNVDLAVAKDSGDVIDVKAPLNPSPLRQMKALLKKRMWHFKKDWLTFLAGLLLPTMFVAVAMGFSLIRPPSEDEPPLVLTPKLYDTHPTYFYSIDDGDNSFLQHVSLQLHDRFGDDYAGAWQTLPNDTGTCECLDGQQVCHGVSQAVEGLLQVLPGRPTLDWIVSTHQEYIEKRYGGWSLFDPDDEPVFVVWYNNKGHHALPSYLSALNEAILRASGVQARLTTLNHPLKLSSDQLNRTTLLQHVADVGVALVLLIAFNLVAAQGSKELVRERLSEEKRILYLAGVHPVTYWITVLIWDFFVFGCSVALAVVVFEIFGLPTYVARDNLPGICLLLFLFAWAALPFSHLTEKAFDDSSMSNMVLFCVNTFIGVASLATILVLDILGKTKTAEDVRDILHYVLLIFPQYVLGDALVQISRNDITAQLLGKFHMDTYQSPLGWELLGLHYVFLAIVGAVLFSLNLMTECRLLPSWNRQRCPYEVFEEDDDVSRERMRVEGGMSDDVLQTVKLRKEYRSVYGTNVAVQNLSVGVQAGKCFGLLGTNGAGKSTTFRMLTTEIIPTAGRIILKGKEIGSGPLCNGEVGYCPQSDGLDGFLSPHQCLTIHGEVCGLSNVPKAVELALKRLDLLKYAHKRVSSLSGGNKRKLCTALSVMAPVPVVLMDEPTSGMDPATKDLVAKTIRRMTRNQSCVILTSHSVAECENLCNRVGILAKAGLRCIGTPQHLKHKFGEGYVAFLRFRQPILSTDLRKTVAKYFPQAVVSSRQASAARLLIPRSQDMPVSSSFNKLKLLAEELRATDYTLTQSSLDQVLVSFSEDADNEADGSICAESGSNNVPNMYSSMDTIHMETFS</sequence>
<evidence type="ECO:0000256" key="1">
    <source>
        <dbReference type="ARBA" id="ARBA00004141"/>
    </source>
</evidence>
<name>A0A833S8R0_9HYME</name>
<dbReference type="InterPro" id="IPR027417">
    <property type="entry name" value="P-loop_NTPase"/>
</dbReference>
<dbReference type="FunFam" id="3.40.50.300:FF:001253">
    <property type="entry name" value="ATP-binding cassette protein subfamily A, member 10"/>
    <property type="match status" value="1"/>
</dbReference>
<keyword evidence="13" id="KW-1185">Reference proteome</keyword>
<keyword evidence="4 10" id="KW-0812">Transmembrane</keyword>
<comment type="subcellular location">
    <subcellularLocation>
        <location evidence="1">Membrane</location>
        <topology evidence="1">Multi-pass membrane protein</topology>
    </subcellularLocation>
</comment>
<dbReference type="GO" id="GO:0016887">
    <property type="term" value="F:ATP hydrolysis activity"/>
    <property type="evidence" value="ECO:0007669"/>
    <property type="project" value="InterPro"/>
</dbReference>
<feature type="transmembrane region" description="Helical" evidence="10">
    <location>
        <begin position="3407"/>
        <end position="3430"/>
    </location>
</feature>
<feature type="transmembrane region" description="Helical" evidence="10">
    <location>
        <begin position="2794"/>
        <end position="2822"/>
    </location>
</feature>
<dbReference type="Pfam" id="PF12698">
    <property type="entry name" value="ABC2_membrane_3"/>
    <property type="match status" value="2"/>
</dbReference>
<dbReference type="EMBL" id="WNWW01000139">
    <property type="protein sequence ID" value="KAF3429886.1"/>
    <property type="molecule type" value="Genomic_DNA"/>
</dbReference>
<feature type="transmembrane region" description="Helical" evidence="10">
    <location>
        <begin position="2855"/>
        <end position="2879"/>
    </location>
</feature>
<accession>A0A833S8R0</accession>
<feature type="domain" description="ABC transporter" evidence="11">
    <location>
        <begin position="3025"/>
        <end position="3253"/>
    </location>
</feature>
<dbReference type="Proteomes" id="UP000655588">
    <property type="component" value="Unassembled WGS sequence"/>
</dbReference>
<feature type="transmembrane region" description="Helical" evidence="10">
    <location>
        <begin position="2828"/>
        <end position="2848"/>
    </location>
</feature>
<evidence type="ECO:0000313" key="13">
    <source>
        <dbReference type="Proteomes" id="UP000655588"/>
    </source>
</evidence>
<feature type="transmembrane region" description="Helical" evidence="10">
    <location>
        <begin position="172"/>
        <end position="191"/>
    </location>
</feature>
<dbReference type="InterPro" id="IPR003593">
    <property type="entry name" value="AAA+_ATPase"/>
</dbReference>
<dbReference type="SMART" id="SM00382">
    <property type="entry name" value="AAA"/>
    <property type="match status" value="2"/>
</dbReference>
<dbReference type="InterPro" id="IPR003439">
    <property type="entry name" value="ABC_transporter-like_ATP-bd"/>
</dbReference>
<dbReference type="GO" id="GO:0005319">
    <property type="term" value="F:lipid transporter activity"/>
    <property type="evidence" value="ECO:0007669"/>
    <property type="project" value="TreeGrafter"/>
</dbReference>
<feature type="transmembrane region" description="Helical" evidence="10">
    <location>
        <begin position="3724"/>
        <end position="3747"/>
    </location>
</feature>
<evidence type="ECO:0000256" key="7">
    <source>
        <dbReference type="ARBA" id="ARBA00022840"/>
    </source>
</evidence>
<dbReference type="PROSITE" id="PS50893">
    <property type="entry name" value="ABC_TRANSPORTER_2"/>
    <property type="match status" value="2"/>
</dbReference>
<comment type="caution">
    <text evidence="12">The sequence shown here is derived from an EMBL/GenBank/DDBJ whole genome shotgun (WGS) entry which is preliminary data.</text>
</comment>
<keyword evidence="9 10" id="KW-0472">Membrane</keyword>
<feature type="transmembrane region" description="Helical" evidence="10">
    <location>
        <begin position="3604"/>
        <end position="3624"/>
    </location>
</feature>
<evidence type="ECO:0000256" key="2">
    <source>
        <dbReference type="ARBA" id="ARBA00008869"/>
    </source>
</evidence>
<keyword evidence="5" id="KW-0677">Repeat</keyword>
<proteinExistence type="inferred from homology"/>
<feature type="transmembrane region" description="Helical" evidence="10">
    <location>
        <begin position="3759"/>
        <end position="3779"/>
    </location>
</feature>
<dbReference type="Gene3D" id="3.40.50.300">
    <property type="entry name" value="P-loop containing nucleotide triphosphate hydrolases"/>
    <property type="match status" value="2"/>
</dbReference>
<dbReference type="PANTHER" id="PTHR19229:SF36">
    <property type="entry name" value="ATP-BINDING CASSETTE SUB-FAMILY A MEMBER 2"/>
    <property type="match status" value="1"/>
</dbReference>
<dbReference type="GO" id="GO:0016020">
    <property type="term" value="C:membrane"/>
    <property type="evidence" value="ECO:0007669"/>
    <property type="project" value="UniProtKB-SubCell"/>
</dbReference>
<evidence type="ECO:0000259" key="11">
    <source>
        <dbReference type="PROSITE" id="PS50893"/>
    </source>
</evidence>
<feature type="transmembrane region" description="Helical" evidence="10">
    <location>
        <begin position="2751"/>
        <end position="2773"/>
    </location>
</feature>
<feature type="domain" description="ABC transporter" evidence="11">
    <location>
        <begin position="3870"/>
        <end position="4098"/>
    </location>
</feature>